<protein>
    <submittedName>
        <fullName evidence="1">Uncharacterized protein</fullName>
    </submittedName>
</protein>
<gene>
    <name evidence="1" type="ORF">KP001_07980</name>
</gene>
<sequence length="137" mass="15909">MTWLKDDIKVQEYIRNGTPCSGDLILHFYVRCKRLGRDVPKPIEEFITEALSEIVRQFQQGLMPDYNSIFNIHFHKGRRAKSLNAKLSEMVTIGLMVETYIEEGYGFEEATGKVAEARGTSPATVRKIFTEYRKWEE</sequence>
<keyword evidence="2" id="KW-1185">Reference proteome</keyword>
<evidence type="ECO:0000313" key="1">
    <source>
        <dbReference type="EMBL" id="QXE92450.1"/>
    </source>
</evidence>
<evidence type="ECO:0000313" key="2">
    <source>
        <dbReference type="Proteomes" id="UP000683559"/>
    </source>
</evidence>
<organism evidence="1 2">
    <name type="scientific">Geomonas subterranea</name>
    <dbReference type="NCBI Taxonomy" id="2847989"/>
    <lineage>
        <taxon>Bacteria</taxon>
        <taxon>Pseudomonadati</taxon>
        <taxon>Thermodesulfobacteriota</taxon>
        <taxon>Desulfuromonadia</taxon>
        <taxon>Geobacterales</taxon>
        <taxon>Geobacteraceae</taxon>
        <taxon>Geomonas</taxon>
    </lineage>
</organism>
<reference evidence="1 2" key="1">
    <citation type="submission" date="2021-06" db="EMBL/GenBank/DDBJ databases">
        <title>Gemonas diversity in paddy soil.</title>
        <authorList>
            <person name="Liu G."/>
        </authorList>
    </citation>
    <scope>NUCLEOTIDE SEQUENCE [LARGE SCALE GENOMIC DNA]</scope>
    <source>
        <strain evidence="1 2">RG2</strain>
    </source>
</reference>
<dbReference type="EMBL" id="CP077683">
    <property type="protein sequence ID" value="QXE92450.1"/>
    <property type="molecule type" value="Genomic_DNA"/>
</dbReference>
<accession>A0ABX8LKB0</accession>
<dbReference type="RefSeq" id="WP_217289002.1">
    <property type="nucleotide sequence ID" value="NZ_CP077683.1"/>
</dbReference>
<proteinExistence type="predicted"/>
<dbReference type="Proteomes" id="UP000683559">
    <property type="component" value="Chromosome"/>
</dbReference>
<name>A0ABX8LKB0_9BACT</name>